<feature type="domain" description="ABC-2 type transporter transmembrane" evidence="7">
    <location>
        <begin position="2"/>
        <end position="355"/>
    </location>
</feature>
<evidence type="ECO:0000256" key="5">
    <source>
        <dbReference type="ARBA" id="ARBA00023136"/>
    </source>
</evidence>
<sequence>MYIVIFLALAILFSFIGNGTSAETFTQSKAKVAFINQGQDTVLLQGLKDYLGEHSIFVELGDNTVELQDALFFREVEYIARIPADFTKDFMSGKVVGIDKTTVSGSISGIYTDILVNKYLNTARLYINNYKGITQEELVKQVGKDLAVETDVEMKVFEGKAEDSSATRSFYNFMPYVLINIIILGVSSIMMVFNDVKLKRRNLCSPLSNTSVNMQILLGNIVFSVSCWALLVVISVILYRQDMFKMNALFFCINSLVLTFTILSMSFLVGILIKSRNAQSGVSNILSLGMCFLTGVFVPQEFLGENVLSIAKFIPTYWYIKANKAASNLTNFNFDNMGPIISYMLIELGFAVAITSVALVMSKRKQLKGV</sequence>
<dbReference type="InterPro" id="IPR013525">
    <property type="entry name" value="ABC2_TM"/>
</dbReference>
<comment type="caution">
    <text evidence="8">The sequence shown here is derived from an EMBL/GenBank/DDBJ whole genome shotgun (WGS) entry which is preliminary data.</text>
</comment>
<feature type="transmembrane region" description="Helical" evidence="6">
    <location>
        <begin position="340"/>
        <end position="361"/>
    </location>
</feature>
<proteinExistence type="predicted"/>
<evidence type="ECO:0000313" key="8">
    <source>
        <dbReference type="EMBL" id="EMS69937.1"/>
    </source>
</evidence>
<dbReference type="GO" id="GO:0140359">
    <property type="term" value="F:ABC-type transporter activity"/>
    <property type="evidence" value="ECO:0007669"/>
    <property type="project" value="InterPro"/>
</dbReference>
<keyword evidence="5 6" id="KW-0472">Membrane</keyword>
<evidence type="ECO:0000256" key="1">
    <source>
        <dbReference type="ARBA" id="ARBA00004651"/>
    </source>
</evidence>
<dbReference type="STRING" id="1195236.CTER_4344"/>
<keyword evidence="4 6" id="KW-1133">Transmembrane helix</keyword>
<dbReference type="AlphaFoldDB" id="S0FG87"/>
<keyword evidence="2" id="KW-1003">Cell membrane</keyword>
<dbReference type="Gene3D" id="3.40.1710.10">
    <property type="entry name" value="abc type-2 transporter like domain"/>
    <property type="match status" value="1"/>
</dbReference>
<dbReference type="GO" id="GO:0005886">
    <property type="term" value="C:plasma membrane"/>
    <property type="evidence" value="ECO:0007669"/>
    <property type="project" value="UniProtKB-SubCell"/>
</dbReference>
<dbReference type="InterPro" id="IPR051449">
    <property type="entry name" value="ABC-2_transporter_component"/>
</dbReference>
<reference evidence="8 9" key="1">
    <citation type="journal article" date="2013" name="Genome Announc.">
        <title>Draft Genome Sequence of the Cellulolytic, Mesophilic, Anaerobic Bacterium Clostridium termitidis Strain CT1112 (DSM 5398).</title>
        <authorList>
            <person name="Lal S."/>
            <person name="Ramachandran U."/>
            <person name="Zhang X."/>
            <person name="Munir R."/>
            <person name="Sparling R."/>
            <person name="Levin D.B."/>
        </authorList>
    </citation>
    <scope>NUCLEOTIDE SEQUENCE [LARGE SCALE GENOMIC DNA]</scope>
    <source>
        <strain evidence="8 9">CT1112</strain>
    </source>
</reference>
<dbReference type="EMBL" id="AORV01000061">
    <property type="protein sequence ID" value="EMS69937.1"/>
    <property type="molecule type" value="Genomic_DNA"/>
</dbReference>
<dbReference type="PANTHER" id="PTHR30294">
    <property type="entry name" value="MEMBRANE COMPONENT OF ABC TRANSPORTER YHHJ-RELATED"/>
    <property type="match status" value="1"/>
</dbReference>
<evidence type="ECO:0000313" key="9">
    <source>
        <dbReference type="Proteomes" id="UP000014155"/>
    </source>
</evidence>
<keyword evidence="3 6" id="KW-0812">Transmembrane</keyword>
<protein>
    <submittedName>
        <fullName evidence="8">ABC-type multidrug transport system, permease component</fullName>
    </submittedName>
</protein>
<evidence type="ECO:0000256" key="4">
    <source>
        <dbReference type="ARBA" id="ARBA00022989"/>
    </source>
</evidence>
<evidence type="ECO:0000259" key="7">
    <source>
        <dbReference type="Pfam" id="PF12698"/>
    </source>
</evidence>
<gene>
    <name evidence="8" type="ORF">CTER_4344</name>
</gene>
<evidence type="ECO:0000256" key="6">
    <source>
        <dbReference type="SAM" id="Phobius"/>
    </source>
</evidence>
<keyword evidence="9" id="KW-1185">Reference proteome</keyword>
<dbReference type="PANTHER" id="PTHR30294:SF29">
    <property type="entry name" value="MULTIDRUG ABC TRANSPORTER PERMEASE YBHS-RELATED"/>
    <property type="match status" value="1"/>
</dbReference>
<feature type="transmembrane region" description="Helical" evidence="6">
    <location>
        <begin position="173"/>
        <end position="196"/>
    </location>
</feature>
<evidence type="ECO:0000256" key="2">
    <source>
        <dbReference type="ARBA" id="ARBA00022475"/>
    </source>
</evidence>
<dbReference type="Pfam" id="PF12698">
    <property type="entry name" value="ABC2_membrane_3"/>
    <property type="match status" value="1"/>
</dbReference>
<dbReference type="eggNOG" id="COG0842">
    <property type="taxonomic scope" value="Bacteria"/>
</dbReference>
<feature type="transmembrane region" description="Helical" evidence="6">
    <location>
        <begin position="246"/>
        <end position="273"/>
    </location>
</feature>
<accession>S0FG87</accession>
<feature type="transmembrane region" description="Helical" evidence="6">
    <location>
        <begin position="217"/>
        <end position="240"/>
    </location>
</feature>
<name>S0FG87_RUMCE</name>
<comment type="subcellular location">
    <subcellularLocation>
        <location evidence="1">Cell membrane</location>
        <topology evidence="1">Multi-pass membrane protein</topology>
    </subcellularLocation>
</comment>
<dbReference type="RefSeq" id="WP_004629364.1">
    <property type="nucleotide sequence ID" value="NZ_AORV01000061.1"/>
</dbReference>
<organism evidence="8 9">
    <name type="scientific">Ruminiclostridium cellobioparum subsp. termitidis CT1112</name>
    <dbReference type="NCBI Taxonomy" id="1195236"/>
    <lineage>
        <taxon>Bacteria</taxon>
        <taxon>Bacillati</taxon>
        <taxon>Bacillota</taxon>
        <taxon>Clostridia</taxon>
        <taxon>Eubacteriales</taxon>
        <taxon>Oscillospiraceae</taxon>
        <taxon>Ruminiclostridium</taxon>
    </lineage>
</organism>
<dbReference type="Proteomes" id="UP000014155">
    <property type="component" value="Unassembled WGS sequence"/>
</dbReference>
<evidence type="ECO:0000256" key="3">
    <source>
        <dbReference type="ARBA" id="ARBA00022692"/>
    </source>
</evidence>
<dbReference type="PATRIC" id="fig|1195236.3.peg.4524"/>